<protein>
    <submittedName>
        <fullName evidence="1">DUF982 domain-containing protein</fullName>
    </submittedName>
</protein>
<sequence length="94" mass="10468">MNMIEINWGSPLCFVVSPEGDVQKFSTIEQVRYWLRKRWPVSDDTRATALTKIEAAMDCIGSVGAARRAFIAAARSAGFVPESLVTQSHRRPIT</sequence>
<dbReference type="Gene3D" id="6.10.250.730">
    <property type="match status" value="1"/>
</dbReference>
<organism evidence="1 2">
    <name type="scientific">Albidovulum marisflavi</name>
    <dbReference type="NCBI Taxonomy" id="2984159"/>
    <lineage>
        <taxon>Bacteria</taxon>
        <taxon>Pseudomonadati</taxon>
        <taxon>Pseudomonadota</taxon>
        <taxon>Alphaproteobacteria</taxon>
        <taxon>Rhodobacterales</taxon>
        <taxon>Paracoccaceae</taxon>
        <taxon>Albidovulum</taxon>
    </lineage>
</organism>
<dbReference type="InterPro" id="IPR010385">
    <property type="entry name" value="DUF982"/>
</dbReference>
<accession>A0ABT2ZCI6</accession>
<proteinExistence type="predicted"/>
<keyword evidence="2" id="KW-1185">Reference proteome</keyword>
<name>A0ABT2ZCI6_9RHOB</name>
<evidence type="ECO:0000313" key="2">
    <source>
        <dbReference type="Proteomes" id="UP001652542"/>
    </source>
</evidence>
<dbReference type="Proteomes" id="UP001652542">
    <property type="component" value="Unassembled WGS sequence"/>
</dbReference>
<comment type="caution">
    <text evidence="1">The sequence shown here is derived from an EMBL/GenBank/DDBJ whole genome shotgun (WGS) entry which is preliminary data.</text>
</comment>
<gene>
    <name evidence="1" type="ORF">OEW28_09360</name>
</gene>
<evidence type="ECO:0000313" key="1">
    <source>
        <dbReference type="EMBL" id="MCV2868834.1"/>
    </source>
</evidence>
<dbReference type="EMBL" id="JAOWKY010000002">
    <property type="protein sequence ID" value="MCV2868834.1"/>
    <property type="molecule type" value="Genomic_DNA"/>
</dbReference>
<reference evidence="1 2" key="1">
    <citation type="submission" date="2022-10" db="EMBL/GenBank/DDBJ databases">
        <title>Defluviimonas sp. nov., isolated from ocean surface water.</title>
        <authorList>
            <person name="He W."/>
            <person name="Wang L."/>
            <person name="Zhang D.-F."/>
        </authorList>
    </citation>
    <scope>NUCLEOTIDE SEQUENCE [LARGE SCALE GENOMIC DNA]</scope>
    <source>
        <strain evidence="1 2">WL0002</strain>
    </source>
</reference>
<dbReference type="Pfam" id="PF06169">
    <property type="entry name" value="DUF982"/>
    <property type="match status" value="1"/>
</dbReference>